<accession>A0ABU4E7N1</accession>
<dbReference type="SMART" id="SM00318">
    <property type="entry name" value="SNc"/>
    <property type="match status" value="1"/>
</dbReference>
<dbReference type="PANTHER" id="PTHR12302">
    <property type="entry name" value="EBNA2 BINDING PROTEIN P100"/>
    <property type="match status" value="1"/>
</dbReference>
<evidence type="ECO:0000256" key="2">
    <source>
        <dbReference type="ARBA" id="ARBA00022759"/>
    </source>
</evidence>
<protein>
    <submittedName>
        <fullName evidence="5">Thermonuclease family protein</fullName>
    </submittedName>
</protein>
<dbReference type="InterPro" id="IPR016071">
    <property type="entry name" value="Staphylococal_nuclease_OB-fold"/>
</dbReference>
<proteinExistence type="predicted"/>
<dbReference type="InterPro" id="IPR002071">
    <property type="entry name" value="Thermonucl_AS"/>
</dbReference>
<organism evidence="5 6">
    <name type="scientific">Atlantibacter subterraneus</name>
    <dbReference type="NCBI Taxonomy" id="255519"/>
    <lineage>
        <taxon>Bacteria</taxon>
        <taxon>Pseudomonadati</taxon>
        <taxon>Pseudomonadota</taxon>
        <taxon>Gammaproteobacteria</taxon>
        <taxon>Enterobacterales</taxon>
        <taxon>Enterobacteriaceae</taxon>
        <taxon>Atlantibacter</taxon>
    </lineage>
</organism>
<dbReference type="EMBL" id="JAWLOF010000014">
    <property type="protein sequence ID" value="MDV7024527.1"/>
    <property type="molecule type" value="Genomic_DNA"/>
</dbReference>
<dbReference type="PANTHER" id="PTHR12302:SF3">
    <property type="entry name" value="SERINE_THREONINE-PROTEIN KINASE 31"/>
    <property type="match status" value="1"/>
</dbReference>
<keyword evidence="2" id="KW-0255">Endonuclease</keyword>
<comment type="caution">
    <text evidence="5">The sequence shown here is derived from an EMBL/GenBank/DDBJ whole genome shotgun (WGS) entry which is preliminary data.</text>
</comment>
<evidence type="ECO:0000256" key="1">
    <source>
        <dbReference type="ARBA" id="ARBA00022722"/>
    </source>
</evidence>
<dbReference type="PROSITE" id="PS50830">
    <property type="entry name" value="TNASE_3"/>
    <property type="match status" value="1"/>
</dbReference>
<dbReference type="PROSITE" id="PS01284">
    <property type="entry name" value="TNASE_2"/>
    <property type="match status" value="1"/>
</dbReference>
<evidence type="ECO:0000313" key="5">
    <source>
        <dbReference type="EMBL" id="MDV7024527.1"/>
    </source>
</evidence>
<dbReference type="Gene3D" id="2.40.50.90">
    <property type="match status" value="1"/>
</dbReference>
<keyword evidence="1" id="KW-0540">Nuclease</keyword>
<keyword evidence="6" id="KW-1185">Reference proteome</keyword>
<dbReference type="SUPFAM" id="SSF50199">
    <property type="entry name" value="Staphylococcal nuclease"/>
    <property type="match status" value="1"/>
</dbReference>
<dbReference type="InterPro" id="IPR035437">
    <property type="entry name" value="SNase_OB-fold_sf"/>
</dbReference>
<reference evidence="5 6" key="1">
    <citation type="submission" date="2023-10" db="EMBL/GenBank/DDBJ databases">
        <authorList>
            <person name="Dale J."/>
        </authorList>
    </citation>
    <scope>NUCLEOTIDE SEQUENCE [LARGE SCALE GENOMIC DNA]</scope>
    <source>
        <strain evidence="5 6">2023EL-00970</strain>
    </source>
</reference>
<dbReference type="Pfam" id="PF00565">
    <property type="entry name" value="SNase"/>
    <property type="match status" value="1"/>
</dbReference>
<gene>
    <name evidence="5" type="ORF">R4P48_17825</name>
</gene>
<evidence type="ECO:0000313" key="6">
    <source>
        <dbReference type="Proteomes" id="UP001187066"/>
    </source>
</evidence>
<keyword evidence="3" id="KW-0378">Hydrolase</keyword>
<dbReference type="Proteomes" id="UP001187066">
    <property type="component" value="Unassembled WGS sequence"/>
</dbReference>
<name>A0ABU4E7N1_9ENTR</name>
<dbReference type="CDD" id="cd00175">
    <property type="entry name" value="SNc"/>
    <property type="match status" value="1"/>
</dbReference>
<dbReference type="PROSITE" id="PS01123">
    <property type="entry name" value="TNASE_1"/>
    <property type="match status" value="1"/>
</dbReference>
<evidence type="ECO:0000256" key="3">
    <source>
        <dbReference type="ARBA" id="ARBA00022801"/>
    </source>
</evidence>
<evidence type="ECO:0000259" key="4">
    <source>
        <dbReference type="PROSITE" id="PS50830"/>
    </source>
</evidence>
<feature type="domain" description="TNase-like" evidence="4">
    <location>
        <begin position="18"/>
        <end position="141"/>
    </location>
</feature>
<sequence>MRLLYSIVMLVLTFSASADISGRVVRVLDGDTVEILQASRERTRIRLAGIDAPEKNQPFGQRSRQFLTRLVAQRHVRISGDERDRYGRILGTVWLDGEDINAVMVRNGLAWAYRYRGKATEPQYAEPEAGARAVKSGLWADPAPVEPGLWRKMQKTPE</sequence>